<proteinExistence type="predicted"/>
<evidence type="ECO:0000313" key="1">
    <source>
        <dbReference type="EMBL" id="GFY82642.1"/>
    </source>
</evidence>
<reference evidence="1 2" key="1">
    <citation type="submission" date="2019-07" db="EMBL/GenBank/DDBJ databases">
        <title>De Novo Assembly of kiwifruit Actinidia rufa.</title>
        <authorList>
            <person name="Sugita-Konishi S."/>
            <person name="Sato K."/>
            <person name="Mori E."/>
            <person name="Abe Y."/>
            <person name="Kisaki G."/>
            <person name="Hamano K."/>
            <person name="Suezawa K."/>
            <person name="Otani M."/>
            <person name="Fukuda T."/>
            <person name="Manabe T."/>
            <person name="Gomi K."/>
            <person name="Tabuchi M."/>
            <person name="Akimitsu K."/>
            <person name="Kataoka I."/>
        </authorList>
    </citation>
    <scope>NUCLEOTIDE SEQUENCE [LARGE SCALE GENOMIC DNA]</scope>
    <source>
        <strain evidence="2">cv. Fuchu</strain>
    </source>
</reference>
<organism evidence="1 2">
    <name type="scientific">Actinidia rufa</name>
    <dbReference type="NCBI Taxonomy" id="165716"/>
    <lineage>
        <taxon>Eukaryota</taxon>
        <taxon>Viridiplantae</taxon>
        <taxon>Streptophyta</taxon>
        <taxon>Embryophyta</taxon>
        <taxon>Tracheophyta</taxon>
        <taxon>Spermatophyta</taxon>
        <taxon>Magnoliopsida</taxon>
        <taxon>eudicotyledons</taxon>
        <taxon>Gunneridae</taxon>
        <taxon>Pentapetalae</taxon>
        <taxon>asterids</taxon>
        <taxon>Ericales</taxon>
        <taxon>Actinidiaceae</taxon>
        <taxon>Actinidia</taxon>
    </lineage>
</organism>
<sequence length="133" mass="15195">MKSQIGSWKPYPTSGDLVVVQLLCRPSTNLVGLHHFRSVEGLLTVRGTQHINDHRRCFPDPRRPFSDSRRASSEVFWERLNQIWSVGTCSELKGGVRSLSEQIRTSWTNSAIIRGQSRMLKVEIGFERTTLVE</sequence>
<gene>
    <name evidence="1" type="ORF">Acr_02g0008820</name>
</gene>
<evidence type="ECO:0000313" key="2">
    <source>
        <dbReference type="Proteomes" id="UP000585474"/>
    </source>
</evidence>
<name>A0A7J0E8M3_9ERIC</name>
<keyword evidence="2" id="KW-1185">Reference proteome</keyword>
<dbReference type="Proteomes" id="UP000585474">
    <property type="component" value="Unassembled WGS sequence"/>
</dbReference>
<protein>
    <submittedName>
        <fullName evidence="1">Uncharacterized protein</fullName>
    </submittedName>
</protein>
<accession>A0A7J0E8M3</accession>
<dbReference type="EMBL" id="BJWL01000002">
    <property type="protein sequence ID" value="GFY82642.1"/>
    <property type="molecule type" value="Genomic_DNA"/>
</dbReference>
<comment type="caution">
    <text evidence="1">The sequence shown here is derived from an EMBL/GenBank/DDBJ whole genome shotgun (WGS) entry which is preliminary data.</text>
</comment>
<dbReference type="AlphaFoldDB" id="A0A7J0E8M3"/>